<accession>A0A4R1QSJ8</accession>
<dbReference type="CDD" id="cd06261">
    <property type="entry name" value="TM_PBP2"/>
    <property type="match status" value="1"/>
</dbReference>
<dbReference type="RefSeq" id="WP_031390407.1">
    <property type="nucleotide sequence ID" value="NZ_JPNB01000001.1"/>
</dbReference>
<dbReference type="STRING" id="1469948.GCA_000732725_01698"/>
<dbReference type="EMBL" id="SLUO01000025">
    <property type="protein sequence ID" value="TCL53814.1"/>
    <property type="molecule type" value="Genomic_DNA"/>
</dbReference>
<proteinExistence type="inferred from homology"/>
<dbReference type="Pfam" id="PF00528">
    <property type="entry name" value="BPD_transp_1"/>
    <property type="match status" value="1"/>
</dbReference>
<evidence type="ECO:0000313" key="9">
    <source>
        <dbReference type="EMBL" id="TCL53814.1"/>
    </source>
</evidence>
<feature type="domain" description="ABC transmembrane type-1" evidence="8">
    <location>
        <begin position="77"/>
        <end position="289"/>
    </location>
</feature>
<evidence type="ECO:0000256" key="5">
    <source>
        <dbReference type="ARBA" id="ARBA00022989"/>
    </source>
</evidence>
<protein>
    <submittedName>
        <fullName evidence="9">Carbohydrate ABC transporter membrane protein 1 (CUT1 family)</fullName>
    </submittedName>
</protein>
<keyword evidence="4 7" id="KW-0812">Transmembrane</keyword>
<dbReference type="GO" id="GO:0005886">
    <property type="term" value="C:plasma membrane"/>
    <property type="evidence" value="ECO:0007669"/>
    <property type="project" value="UniProtKB-SubCell"/>
</dbReference>
<comment type="similarity">
    <text evidence="7">Belongs to the binding-protein-dependent transport system permease family.</text>
</comment>
<reference evidence="9 10" key="1">
    <citation type="submission" date="2019-03" db="EMBL/GenBank/DDBJ databases">
        <title>Genomic Encyclopedia of Type Strains, Phase IV (KMG-IV): sequencing the most valuable type-strain genomes for metagenomic binning, comparative biology and taxonomic classification.</title>
        <authorList>
            <person name="Goeker M."/>
        </authorList>
    </citation>
    <scope>NUCLEOTIDE SEQUENCE [LARGE SCALE GENOMIC DNA]</scope>
    <source>
        <strain evidence="9 10">DSM 100556</strain>
    </source>
</reference>
<feature type="transmembrane region" description="Helical" evidence="7">
    <location>
        <begin position="158"/>
        <end position="186"/>
    </location>
</feature>
<dbReference type="InterPro" id="IPR051393">
    <property type="entry name" value="ABC_transporter_permease"/>
</dbReference>
<dbReference type="InterPro" id="IPR000515">
    <property type="entry name" value="MetI-like"/>
</dbReference>
<feature type="transmembrane region" description="Helical" evidence="7">
    <location>
        <begin position="114"/>
        <end position="135"/>
    </location>
</feature>
<dbReference type="PROSITE" id="PS50928">
    <property type="entry name" value="ABC_TM1"/>
    <property type="match status" value="1"/>
</dbReference>
<evidence type="ECO:0000259" key="8">
    <source>
        <dbReference type="PROSITE" id="PS50928"/>
    </source>
</evidence>
<evidence type="ECO:0000256" key="4">
    <source>
        <dbReference type="ARBA" id="ARBA00022692"/>
    </source>
</evidence>
<keyword evidence="2 7" id="KW-0813">Transport</keyword>
<comment type="subcellular location">
    <subcellularLocation>
        <location evidence="1 7">Cell membrane</location>
        <topology evidence="1 7">Multi-pass membrane protein</topology>
    </subcellularLocation>
</comment>
<keyword evidence="5 7" id="KW-1133">Transmembrane helix</keyword>
<dbReference type="PANTHER" id="PTHR30193:SF37">
    <property type="entry name" value="INNER MEMBRANE ABC TRANSPORTER PERMEASE PROTEIN YCJO"/>
    <property type="match status" value="1"/>
</dbReference>
<dbReference type="GO" id="GO:0055085">
    <property type="term" value="P:transmembrane transport"/>
    <property type="evidence" value="ECO:0007669"/>
    <property type="project" value="InterPro"/>
</dbReference>
<evidence type="ECO:0000256" key="2">
    <source>
        <dbReference type="ARBA" id="ARBA00022448"/>
    </source>
</evidence>
<keyword evidence="6 7" id="KW-0472">Membrane</keyword>
<name>A0A4R1QSJ8_9FIRM</name>
<evidence type="ECO:0000256" key="6">
    <source>
        <dbReference type="ARBA" id="ARBA00023136"/>
    </source>
</evidence>
<evidence type="ECO:0000313" key="10">
    <source>
        <dbReference type="Proteomes" id="UP000295718"/>
    </source>
</evidence>
<evidence type="ECO:0000256" key="1">
    <source>
        <dbReference type="ARBA" id="ARBA00004651"/>
    </source>
</evidence>
<dbReference type="PANTHER" id="PTHR30193">
    <property type="entry name" value="ABC TRANSPORTER PERMEASE PROTEIN"/>
    <property type="match status" value="1"/>
</dbReference>
<feature type="transmembrane region" description="Helical" evidence="7">
    <location>
        <begin position="12"/>
        <end position="38"/>
    </location>
</feature>
<keyword evidence="10" id="KW-1185">Reference proteome</keyword>
<organism evidence="9 10">
    <name type="scientific">Kineothrix alysoides</name>
    <dbReference type="NCBI Taxonomy" id="1469948"/>
    <lineage>
        <taxon>Bacteria</taxon>
        <taxon>Bacillati</taxon>
        <taxon>Bacillota</taxon>
        <taxon>Clostridia</taxon>
        <taxon>Lachnospirales</taxon>
        <taxon>Lachnospiraceae</taxon>
        <taxon>Kineothrix</taxon>
    </lineage>
</organism>
<evidence type="ECO:0000256" key="7">
    <source>
        <dbReference type="RuleBase" id="RU363032"/>
    </source>
</evidence>
<dbReference type="Gene3D" id="1.10.3720.10">
    <property type="entry name" value="MetI-like"/>
    <property type="match status" value="1"/>
</dbReference>
<feature type="transmembrane region" description="Helical" evidence="7">
    <location>
        <begin position="81"/>
        <end position="102"/>
    </location>
</feature>
<feature type="transmembrane region" description="Helical" evidence="7">
    <location>
        <begin position="207"/>
        <end position="229"/>
    </location>
</feature>
<dbReference type="OrthoDB" id="42615at2"/>
<comment type="caution">
    <text evidence="9">The sequence shown here is derived from an EMBL/GenBank/DDBJ whole genome shotgun (WGS) entry which is preliminary data.</text>
</comment>
<gene>
    <name evidence="9" type="ORF">EDD76_1258</name>
</gene>
<dbReference type="AlphaFoldDB" id="A0A4R1QSJ8"/>
<dbReference type="SUPFAM" id="SSF161098">
    <property type="entry name" value="MetI-like"/>
    <property type="match status" value="1"/>
</dbReference>
<keyword evidence="3" id="KW-1003">Cell membrane</keyword>
<sequence length="296" mass="33260">MQKVKKKKKLNITPYLFIAPHVIIFIIFFLVPMIYGIYASFTKWDLFTSPTFVGLKNYSVFLTNTESVFYRQFWNGLKNTVIFVLISVPFQLAIPLVLAMLLNKRPKGRNIFQGIFYMPTLFSITSVTLTWLFIFNRSLGLFNKMFGTDINWYAEQPWAWITIVVTTIWWGIGGNLIIYVAALSGIDKSILEAADLDGASGWKRFRYITVPSIQFPLVYTLIVSVIAQFNIYGQPLMLTAGGPSESTFVLLMYIRNLAFGTGKSAAGMASAMSTCLGLIIGSVAVGQLILLRKNSD</sequence>
<dbReference type="Proteomes" id="UP000295718">
    <property type="component" value="Unassembled WGS sequence"/>
</dbReference>
<dbReference type="InterPro" id="IPR035906">
    <property type="entry name" value="MetI-like_sf"/>
</dbReference>
<feature type="transmembrane region" description="Helical" evidence="7">
    <location>
        <begin position="266"/>
        <end position="290"/>
    </location>
</feature>
<evidence type="ECO:0000256" key="3">
    <source>
        <dbReference type="ARBA" id="ARBA00022475"/>
    </source>
</evidence>